<comment type="caution">
    <text evidence="5">The sequence shown here is derived from an EMBL/GenBank/DDBJ whole genome shotgun (WGS) entry which is preliminary data.</text>
</comment>
<dbReference type="InterPro" id="IPR029057">
    <property type="entry name" value="PRTase-like"/>
</dbReference>
<name>A0A4R1L265_9BACT</name>
<feature type="domain" description="Double zinc ribbon" evidence="4">
    <location>
        <begin position="12"/>
        <end position="68"/>
    </location>
</feature>
<evidence type="ECO:0000313" key="6">
    <source>
        <dbReference type="Proteomes" id="UP000295210"/>
    </source>
</evidence>
<evidence type="ECO:0000313" key="5">
    <source>
        <dbReference type="EMBL" id="TCK71994.1"/>
    </source>
</evidence>
<dbReference type="EMBL" id="SMGK01000004">
    <property type="protein sequence ID" value="TCK71994.1"/>
    <property type="molecule type" value="Genomic_DNA"/>
</dbReference>
<proteinExistence type="inferred from homology"/>
<dbReference type="Gene3D" id="3.40.50.2020">
    <property type="match status" value="1"/>
</dbReference>
<dbReference type="Pfam" id="PF00156">
    <property type="entry name" value="Pribosyltran"/>
    <property type="match status" value="1"/>
</dbReference>
<gene>
    <name evidence="5" type="ORF">C7378_2619</name>
</gene>
<evidence type="ECO:0000256" key="1">
    <source>
        <dbReference type="ARBA" id="ARBA00008007"/>
    </source>
</evidence>
<dbReference type="InterPro" id="IPR044005">
    <property type="entry name" value="DZR_2"/>
</dbReference>
<dbReference type="Pfam" id="PF18912">
    <property type="entry name" value="DZR_2"/>
    <property type="match status" value="1"/>
</dbReference>
<feature type="compositionally biased region" description="Basic and acidic residues" evidence="2">
    <location>
        <begin position="286"/>
        <end position="298"/>
    </location>
</feature>
<dbReference type="InterPro" id="IPR051910">
    <property type="entry name" value="ComF/GntX_DNA_util-trans"/>
</dbReference>
<dbReference type="CDD" id="cd06223">
    <property type="entry name" value="PRTases_typeI"/>
    <property type="match status" value="1"/>
</dbReference>
<dbReference type="Proteomes" id="UP000295210">
    <property type="component" value="Unassembled WGS sequence"/>
</dbReference>
<dbReference type="SUPFAM" id="SSF53271">
    <property type="entry name" value="PRTase-like"/>
    <property type="match status" value="1"/>
</dbReference>
<dbReference type="PANTHER" id="PTHR47505:SF1">
    <property type="entry name" value="DNA UTILIZATION PROTEIN YHGH"/>
    <property type="match status" value="1"/>
</dbReference>
<evidence type="ECO:0000259" key="4">
    <source>
        <dbReference type="Pfam" id="PF18912"/>
    </source>
</evidence>
<accession>A0A4R1L265</accession>
<feature type="domain" description="Phosphoribosyltransferase" evidence="3">
    <location>
        <begin position="145"/>
        <end position="245"/>
    </location>
</feature>
<dbReference type="PANTHER" id="PTHR47505">
    <property type="entry name" value="DNA UTILIZATION PROTEIN YHGH"/>
    <property type="match status" value="1"/>
</dbReference>
<sequence>MLRSQADAFSCVLFPSLCRICQDPLLLFSRVPICSSCWKQLPTQTEPLCRLCGDALQGIPDDALCRNCTMAPPEFSRAVAHGVYRTHLRAMIHLLKYDGMRRLAEPLGRLLAAQVAAMEGLPAEMTVIPVPLFARKYRQRGFNQAEVLARALIRLLRESRPECSLRLAVNALERRRETESHAGLNPSQRRRNVRGAFFVPKPDGIRDRHILLVDDIYTTGATARACSQALRKAGAKSVTVATVARAQLQLDALAPHGEESRMEEDVARWDSPATGENGFAAMGAISERESDGRGLDGT</sequence>
<dbReference type="AlphaFoldDB" id="A0A4R1L265"/>
<organism evidence="5 6">
    <name type="scientific">Acidipila rosea</name>
    <dbReference type="NCBI Taxonomy" id="768535"/>
    <lineage>
        <taxon>Bacteria</taxon>
        <taxon>Pseudomonadati</taxon>
        <taxon>Acidobacteriota</taxon>
        <taxon>Terriglobia</taxon>
        <taxon>Terriglobales</taxon>
        <taxon>Acidobacteriaceae</taxon>
        <taxon>Acidipila</taxon>
    </lineage>
</organism>
<reference evidence="5 6" key="1">
    <citation type="submission" date="2019-03" db="EMBL/GenBank/DDBJ databases">
        <title>Genomic Encyclopedia of Type Strains, Phase IV (KMG-IV): sequencing the most valuable type-strain genomes for metagenomic binning, comparative biology and taxonomic classification.</title>
        <authorList>
            <person name="Goeker M."/>
        </authorList>
    </citation>
    <scope>NUCLEOTIDE SEQUENCE [LARGE SCALE GENOMIC DNA]</scope>
    <source>
        <strain evidence="5 6">DSM 103428</strain>
    </source>
</reference>
<dbReference type="InterPro" id="IPR000836">
    <property type="entry name" value="PRTase_dom"/>
</dbReference>
<feature type="region of interest" description="Disordered" evidence="2">
    <location>
        <begin position="267"/>
        <end position="298"/>
    </location>
</feature>
<comment type="similarity">
    <text evidence="1">Belongs to the ComF/GntX family.</text>
</comment>
<keyword evidence="6" id="KW-1185">Reference proteome</keyword>
<protein>
    <submittedName>
        <fullName evidence="5">ComF family protein</fullName>
    </submittedName>
</protein>
<evidence type="ECO:0000259" key="3">
    <source>
        <dbReference type="Pfam" id="PF00156"/>
    </source>
</evidence>
<evidence type="ECO:0000256" key="2">
    <source>
        <dbReference type="SAM" id="MobiDB-lite"/>
    </source>
</evidence>